<dbReference type="GO" id="GO:0003700">
    <property type="term" value="F:DNA-binding transcription factor activity"/>
    <property type="evidence" value="ECO:0007669"/>
    <property type="project" value="InterPro"/>
</dbReference>
<gene>
    <name evidence="10" type="ORF">PENTCL1PPCAC_16421</name>
</gene>
<dbReference type="PANTHER" id="PTHR46011">
    <property type="entry name" value="NUCLEAR HORMONE RECEPTOR FAMILY MEMBER NHR-86-RELATED"/>
    <property type="match status" value="1"/>
</dbReference>
<evidence type="ECO:0000256" key="7">
    <source>
        <dbReference type="ARBA" id="ARBA00023170"/>
    </source>
</evidence>
<keyword evidence="7" id="KW-0675">Receptor</keyword>
<keyword evidence="1" id="KW-0479">Metal-binding</keyword>
<evidence type="ECO:0000313" key="10">
    <source>
        <dbReference type="EMBL" id="GMS94246.1"/>
    </source>
</evidence>
<dbReference type="PROSITE" id="PS51030">
    <property type="entry name" value="NUCLEAR_REC_DBD_2"/>
    <property type="match status" value="1"/>
</dbReference>
<keyword evidence="5" id="KW-0238">DNA-binding</keyword>
<keyword evidence="8" id="KW-0539">Nucleus</keyword>
<dbReference type="Proteomes" id="UP001432027">
    <property type="component" value="Unassembled WGS sequence"/>
</dbReference>
<evidence type="ECO:0000256" key="8">
    <source>
        <dbReference type="ARBA" id="ARBA00023242"/>
    </source>
</evidence>
<protein>
    <recommendedName>
        <fullName evidence="9">Nuclear receptor domain-containing protein</fullName>
    </recommendedName>
</protein>
<dbReference type="SUPFAM" id="SSF57716">
    <property type="entry name" value="Glucocorticoid receptor-like (DNA-binding domain)"/>
    <property type="match status" value="1"/>
</dbReference>
<dbReference type="InterPro" id="IPR001628">
    <property type="entry name" value="Znf_hrmn_rcpt"/>
</dbReference>
<dbReference type="Pfam" id="PF00105">
    <property type="entry name" value="zf-C4"/>
    <property type="match status" value="1"/>
</dbReference>
<dbReference type="GO" id="GO:0008270">
    <property type="term" value="F:zinc ion binding"/>
    <property type="evidence" value="ECO:0007669"/>
    <property type="project" value="UniProtKB-KW"/>
</dbReference>
<sequence>MESTASPSVRLCLVCGAETSSCHYEVDVCRACTVFYRRALKKTLYPCRSNTKQCTVTQDISTCK</sequence>
<name>A0AAV5TIV1_9BILA</name>
<dbReference type="AlphaFoldDB" id="A0AAV5TIV1"/>
<proteinExistence type="predicted"/>
<evidence type="ECO:0000256" key="6">
    <source>
        <dbReference type="ARBA" id="ARBA00023163"/>
    </source>
</evidence>
<comment type="caution">
    <text evidence="10">The sequence shown here is derived from an EMBL/GenBank/DDBJ whole genome shotgun (WGS) entry which is preliminary data.</text>
</comment>
<keyword evidence="2" id="KW-0863">Zinc-finger</keyword>
<evidence type="ECO:0000256" key="5">
    <source>
        <dbReference type="ARBA" id="ARBA00023125"/>
    </source>
</evidence>
<dbReference type="EMBL" id="BTSX01000004">
    <property type="protein sequence ID" value="GMS94246.1"/>
    <property type="molecule type" value="Genomic_DNA"/>
</dbReference>
<accession>A0AAV5TIV1</accession>
<dbReference type="SMART" id="SM00399">
    <property type="entry name" value="ZnF_C4"/>
    <property type="match status" value="1"/>
</dbReference>
<evidence type="ECO:0000256" key="3">
    <source>
        <dbReference type="ARBA" id="ARBA00022833"/>
    </source>
</evidence>
<dbReference type="InterPro" id="IPR013088">
    <property type="entry name" value="Znf_NHR/GATA"/>
</dbReference>
<dbReference type="GO" id="GO:0005634">
    <property type="term" value="C:nucleus"/>
    <property type="evidence" value="ECO:0007669"/>
    <property type="project" value="TreeGrafter"/>
</dbReference>
<keyword evidence="6" id="KW-0804">Transcription</keyword>
<reference evidence="10" key="1">
    <citation type="submission" date="2023-10" db="EMBL/GenBank/DDBJ databases">
        <title>Genome assembly of Pristionchus species.</title>
        <authorList>
            <person name="Yoshida K."/>
            <person name="Sommer R.J."/>
        </authorList>
    </citation>
    <scope>NUCLEOTIDE SEQUENCE</scope>
    <source>
        <strain evidence="10">RS0144</strain>
    </source>
</reference>
<evidence type="ECO:0000256" key="4">
    <source>
        <dbReference type="ARBA" id="ARBA00023015"/>
    </source>
</evidence>
<feature type="non-terminal residue" evidence="10">
    <location>
        <position position="64"/>
    </location>
</feature>
<keyword evidence="4" id="KW-0805">Transcription regulation</keyword>
<feature type="domain" description="Nuclear receptor" evidence="9">
    <location>
        <begin position="9"/>
        <end position="64"/>
    </location>
</feature>
<dbReference type="PANTHER" id="PTHR46011:SF6">
    <property type="entry name" value="HIGH ZINC ACTIVATED NUCLEAR RECEPTOR PROTEIN"/>
    <property type="match status" value="1"/>
</dbReference>
<dbReference type="GO" id="GO:0043565">
    <property type="term" value="F:sequence-specific DNA binding"/>
    <property type="evidence" value="ECO:0007669"/>
    <property type="project" value="InterPro"/>
</dbReference>
<keyword evidence="3" id="KW-0862">Zinc</keyword>
<evidence type="ECO:0000256" key="2">
    <source>
        <dbReference type="ARBA" id="ARBA00022771"/>
    </source>
</evidence>
<evidence type="ECO:0000313" key="11">
    <source>
        <dbReference type="Proteomes" id="UP001432027"/>
    </source>
</evidence>
<keyword evidence="11" id="KW-1185">Reference proteome</keyword>
<organism evidence="10 11">
    <name type="scientific">Pristionchus entomophagus</name>
    <dbReference type="NCBI Taxonomy" id="358040"/>
    <lineage>
        <taxon>Eukaryota</taxon>
        <taxon>Metazoa</taxon>
        <taxon>Ecdysozoa</taxon>
        <taxon>Nematoda</taxon>
        <taxon>Chromadorea</taxon>
        <taxon>Rhabditida</taxon>
        <taxon>Rhabditina</taxon>
        <taxon>Diplogasteromorpha</taxon>
        <taxon>Diplogasteroidea</taxon>
        <taxon>Neodiplogasteridae</taxon>
        <taxon>Pristionchus</taxon>
    </lineage>
</organism>
<dbReference type="Gene3D" id="3.30.50.10">
    <property type="entry name" value="Erythroid Transcription Factor GATA-1, subunit A"/>
    <property type="match status" value="1"/>
</dbReference>
<evidence type="ECO:0000256" key="1">
    <source>
        <dbReference type="ARBA" id="ARBA00022723"/>
    </source>
</evidence>
<evidence type="ECO:0000259" key="9">
    <source>
        <dbReference type="PROSITE" id="PS51030"/>
    </source>
</evidence>